<gene>
    <name evidence="1" type="ORF">GMLC_10830</name>
</gene>
<name>A0A6V8N6F9_9BACT</name>
<comment type="caution">
    <text evidence="1">The sequence shown here is derived from an EMBL/GenBank/DDBJ whole genome shotgun (WGS) entry which is preliminary data.</text>
</comment>
<reference evidence="2" key="1">
    <citation type="submission" date="2020-06" db="EMBL/GenBank/DDBJ databases">
        <title>Draft genomic sequecing of Geomonas sp. Red745.</title>
        <authorList>
            <person name="Itoh H."/>
            <person name="Xu Z.X."/>
            <person name="Ushijima N."/>
            <person name="Masuda Y."/>
            <person name="Shiratori Y."/>
            <person name="Senoo K."/>
        </authorList>
    </citation>
    <scope>NUCLEOTIDE SEQUENCE [LARGE SCALE GENOMIC DNA]</scope>
    <source>
        <strain evidence="2">Red745</strain>
    </source>
</reference>
<evidence type="ECO:0008006" key="3">
    <source>
        <dbReference type="Google" id="ProtNLM"/>
    </source>
</evidence>
<dbReference type="EMBL" id="BLXZ01000002">
    <property type="protein sequence ID" value="GFO67504.1"/>
    <property type="molecule type" value="Genomic_DNA"/>
</dbReference>
<evidence type="ECO:0000313" key="2">
    <source>
        <dbReference type="Proteomes" id="UP000587586"/>
    </source>
</evidence>
<evidence type="ECO:0000313" key="1">
    <source>
        <dbReference type="EMBL" id="GFO67504.1"/>
    </source>
</evidence>
<proteinExistence type="predicted"/>
<protein>
    <recommendedName>
        <fullName evidence="3">Lipoprotein</fullName>
    </recommendedName>
</protein>
<sequence>MKSSTAITFLIVCNVTLGCAGFPTKQFVPMPDADNDPNKAVIIINRPYAVMAAWSNPTVFDNDKPIGEISNGGMLKWSRSEGTVKLDIWHETRGSHTFPNSEIHAKFDVKNNSVYKFSYGFGGILQPSSLKLEGDQSSKLYLTSVPPGAAVYAGTDLNNLKLTEIITPHTIEFQDRVTMWAPECYKMTLQGYNDSPVVCKSNSFGNRVVYHNFTCPTCPEPPLSELPIRQKNSPNVLIPPAIPE</sequence>
<dbReference type="Proteomes" id="UP000587586">
    <property type="component" value="Unassembled WGS sequence"/>
</dbReference>
<dbReference type="PROSITE" id="PS51257">
    <property type="entry name" value="PROKAR_LIPOPROTEIN"/>
    <property type="match status" value="1"/>
</dbReference>
<keyword evidence="2" id="KW-1185">Reference proteome</keyword>
<dbReference type="AlphaFoldDB" id="A0A6V8N6F9"/>
<organism evidence="1 2">
    <name type="scientific">Geomonas limicola</name>
    <dbReference type="NCBI Taxonomy" id="2740186"/>
    <lineage>
        <taxon>Bacteria</taxon>
        <taxon>Pseudomonadati</taxon>
        <taxon>Thermodesulfobacteriota</taxon>
        <taxon>Desulfuromonadia</taxon>
        <taxon>Geobacterales</taxon>
        <taxon>Geobacteraceae</taxon>
        <taxon>Geomonas</taxon>
    </lineage>
</organism>
<accession>A0A6V8N6F9</accession>